<protein>
    <submittedName>
        <fullName evidence="2">Uncharacterized protein</fullName>
    </submittedName>
</protein>
<comment type="caution">
    <text evidence="2">The sequence shown here is derived from an EMBL/GenBank/DDBJ whole genome shotgun (WGS) entry which is preliminary data.</text>
</comment>
<dbReference type="Proteomes" id="UP000054870">
    <property type="component" value="Unassembled WGS sequence"/>
</dbReference>
<evidence type="ECO:0000256" key="1">
    <source>
        <dbReference type="SAM" id="MobiDB-lite"/>
    </source>
</evidence>
<proteinExistence type="predicted"/>
<dbReference type="EMBL" id="FCOF02000003">
    <property type="protein sequence ID" value="SAK46849.1"/>
    <property type="molecule type" value="Genomic_DNA"/>
</dbReference>
<feature type="region of interest" description="Disordered" evidence="1">
    <location>
        <begin position="12"/>
        <end position="54"/>
    </location>
</feature>
<reference evidence="2" key="1">
    <citation type="submission" date="2016-01" db="EMBL/GenBank/DDBJ databases">
        <authorList>
            <person name="Peeters C."/>
        </authorList>
    </citation>
    <scope>NUCLEOTIDE SEQUENCE [LARGE SCALE GENOMIC DNA]</scope>
    <source>
        <strain evidence="2">LMG 29318</strain>
    </source>
</reference>
<accession>A0A157ZN06</accession>
<evidence type="ECO:0000313" key="2">
    <source>
        <dbReference type="EMBL" id="SAK46849.1"/>
    </source>
</evidence>
<sequence>MRFAELFRHARRGGTVAHAGEAEHHEESGKSVQKQAKKLWDVIGRNRHKKAKWQ</sequence>
<evidence type="ECO:0000313" key="3">
    <source>
        <dbReference type="Proteomes" id="UP000054870"/>
    </source>
</evidence>
<gene>
    <name evidence="2" type="ORF">AWB75_00989</name>
</gene>
<feature type="compositionally biased region" description="Basic and acidic residues" evidence="1">
    <location>
        <begin position="20"/>
        <end position="29"/>
    </location>
</feature>
<dbReference type="AlphaFoldDB" id="A0A157ZN06"/>
<feature type="compositionally biased region" description="Basic residues" evidence="1">
    <location>
        <begin position="45"/>
        <end position="54"/>
    </location>
</feature>
<organism evidence="2 3">
    <name type="scientific">Caballeronia catudaia</name>
    <dbReference type="NCBI Taxonomy" id="1777136"/>
    <lineage>
        <taxon>Bacteria</taxon>
        <taxon>Pseudomonadati</taxon>
        <taxon>Pseudomonadota</taxon>
        <taxon>Betaproteobacteria</taxon>
        <taxon>Burkholderiales</taxon>
        <taxon>Burkholderiaceae</taxon>
        <taxon>Caballeronia</taxon>
    </lineage>
</organism>
<name>A0A157ZN06_9BURK</name>
<keyword evidence="3" id="KW-1185">Reference proteome</keyword>